<protein>
    <submittedName>
        <fullName evidence="1">Glycosyl transferase</fullName>
    </submittedName>
</protein>
<accession>A0A2X3EH43</accession>
<evidence type="ECO:0000313" key="1">
    <source>
        <dbReference type="EMBL" id="SQC10110.1"/>
    </source>
</evidence>
<dbReference type="Proteomes" id="UP000250675">
    <property type="component" value="Unassembled WGS sequence"/>
</dbReference>
<gene>
    <name evidence="1" type="ORF">NCTC9645_00331</name>
</gene>
<organism evidence="1 2">
    <name type="scientific">Klebsiella pneumoniae</name>
    <dbReference type="NCBI Taxonomy" id="573"/>
    <lineage>
        <taxon>Bacteria</taxon>
        <taxon>Pseudomonadati</taxon>
        <taxon>Pseudomonadota</taxon>
        <taxon>Gammaproteobacteria</taxon>
        <taxon>Enterobacterales</taxon>
        <taxon>Enterobacteriaceae</taxon>
        <taxon>Klebsiella/Raoultella group</taxon>
        <taxon>Klebsiella</taxon>
        <taxon>Klebsiella pneumoniae complex</taxon>
    </lineage>
</organism>
<proteinExistence type="predicted"/>
<evidence type="ECO:0000313" key="2">
    <source>
        <dbReference type="Proteomes" id="UP000250675"/>
    </source>
</evidence>
<sequence>MLRKYFDIKKANLQIIRMDVALPGGEVKSFNQQEAFFSWMLGNDAARSGQLAFYRR</sequence>
<dbReference type="AlphaFoldDB" id="A0A2X3EH43"/>
<keyword evidence="1" id="KW-0808">Transferase</keyword>
<name>A0A2X3EH43_KLEPN</name>
<dbReference type="EMBL" id="UASO01000003">
    <property type="protein sequence ID" value="SQC10110.1"/>
    <property type="molecule type" value="Genomic_DNA"/>
</dbReference>
<reference evidence="1 2" key="1">
    <citation type="submission" date="2018-06" db="EMBL/GenBank/DDBJ databases">
        <authorList>
            <consortium name="Pathogen Informatics"/>
            <person name="Doyle S."/>
        </authorList>
    </citation>
    <scope>NUCLEOTIDE SEQUENCE [LARGE SCALE GENOMIC DNA]</scope>
    <source>
        <strain evidence="1 2">NCTC9645</strain>
    </source>
</reference>
<dbReference type="GO" id="GO:0016740">
    <property type="term" value="F:transferase activity"/>
    <property type="evidence" value="ECO:0007669"/>
    <property type="project" value="UniProtKB-KW"/>
</dbReference>